<gene>
    <name evidence="3" type="ORF">SPI_08872</name>
</gene>
<dbReference type="EMBL" id="AZHD01000024">
    <property type="protein sequence ID" value="OAA54253.1"/>
    <property type="molecule type" value="Genomic_DNA"/>
</dbReference>
<dbReference type="PANTHER" id="PTHR22893">
    <property type="entry name" value="NADH OXIDOREDUCTASE-RELATED"/>
    <property type="match status" value="1"/>
</dbReference>
<dbReference type="GO" id="GO:0016491">
    <property type="term" value="F:oxidoreductase activity"/>
    <property type="evidence" value="ECO:0007669"/>
    <property type="project" value="InterPro"/>
</dbReference>
<dbReference type="PANTHER" id="PTHR22893:SF91">
    <property type="entry name" value="NADPH DEHYDROGENASE 2-RELATED"/>
    <property type="match status" value="1"/>
</dbReference>
<reference evidence="3 4" key="1">
    <citation type="journal article" date="2016" name="Genome Biol. Evol.">
        <title>Divergent and convergent evolution of fungal pathogenicity.</title>
        <authorList>
            <person name="Shang Y."/>
            <person name="Xiao G."/>
            <person name="Zheng P."/>
            <person name="Cen K."/>
            <person name="Zhan S."/>
            <person name="Wang C."/>
        </authorList>
    </citation>
    <scope>NUCLEOTIDE SEQUENCE [LARGE SCALE GENOMIC DNA]</scope>
    <source>
        <strain evidence="3 4">RCEF 264</strain>
    </source>
</reference>
<dbReference type="InterPro" id="IPR013785">
    <property type="entry name" value="Aldolase_TIM"/>
</dbReference>
<keyword evidence="4" id="KW-1185">Reference proteome</keyword>
<sequence>MTDSSALFSPVTVGHVTLAHRVVMAPMTRRRGTADFVPTPLMVEYYAQRAAVPGTLLITEATSVSPRSAALPNTPGLFTQEQVDAWKPVTQAVHDRGCFVYAQLWMCGRAARPGAVKRGAEVVSASDVGARAGYTDYPAWTDNDPANEKTPILTGAQHVWPAATGAAAR</sequence>
<comment type="caution">
    <text evidence="3">The sequence shown here is derived from an EMBL/GenBank/DDBJ whole genome shotgun (WGS) entry which is preliminary data.</text>
</comment>
<dbReference type="InterPro" id="IPR045247">
    <property type="entry name" value="Oye-like"/>
</dbReference>
<evidence type="ECO:0000259" key="2">
    <source>
        <dbReference type="Pfam" id="PF00724"/>
    </source>
</evidence>
<dbReference type="GO" id="GO:0010181">
    <property type="term" value="F:FMN binding"/>
    <property type="evidence" value="ECO:0007669"/>
    <property type="project" value="InterPro"/>
</dbReference>
<dbReference type="InterPro" id="IPR001155">
    <property type="entry name" value="OxRdtase_FMN_N"/>
</dbReference>
<name>A0A167MEC2_9HYPO</name>
<dbReference type="Pfam" id="PF00724">
    <property type="entry name" value="Oxidored_FMN"/>
    <property type="match status" value="1"/>
</dbReference>
<organism evidence="3 4">
    <name type="scientific">Niveomyces insectorum RCEF 264</name>
    <dbReference type="NCBI Taxonomy" id="1081102"/>
    <lineage>
        <taxon>Eukaryota</taxon>
        <taxon>Fungi</taxon>
        <taxon>Dikarya</taxon>
        <taxon>Ascomycota</taxon>
        <taxon>Pezizomycotina</taxon>
        <taxon>Sordariomycetes</taxon>
        <taxon>Hypocreomycetidae</taxon>
        <taxon>Hypocreales</taxon>
        <taxon>Cordycipitaceae</taxon>
        <taxon>Niveomyces</taxon>
    </lineage>
</organism>
<dbReference type="SUPFAM" id="SSF51395">
    <property type="entry name" value="FMN-linked oxidoreductases"/>
    <property type="match status" value="1"/>
</dbReference>
<dbReference type="Proteomes" id="UP000076874">
    <property type="component" value="Unassembled WGS sequence"/>
</dbReference>
<protein>
    <submittedName>
        <fullName evidence="3">NADH:flavin oxidoreductase/NADH oxidase family protein</fullName>
    </submittedName>
</protein>
<dbReference type="Gene3D" id="3.20.20.70">
    <property type="entry name" value="Aldolase class I"/>
    <property type="match status" value="1"/>
</dbReference>
<dbReference type="AlphaFoldDB" id="A0A167MEC2"/>
<feature type="domain" description="NADH:flavin oxidoreductase/NADH oxidase N-terminal" evidence="2">
    <location>
        <begin position="7"/>
        <end position="130"/>
    </location>
</feature>
<dbReference type="OrthoDB" id="276546at2759"/>
<accession>A0A167MEC2</accession>
<dbReference type="STRING" id="1081102.A0A167MEC2"/>
<evidence type="ECO:0000313" key="3">
    <source>
        <dbReference type="EMBL" id="OAA54253.1"/>
    </source>
</evidence>
<proteinExistence type="predicted"/>
<evidence type="ECO:0000313" key="4">
    <source>
        <dbReference type="Proteomes" id="UP000076874"/>
    </source>
</evidence>
<evidence type="ECO:0000256" key="1">
    <source>
        <dbReference type="ARBA" id="ARBA00022630"/>
    </source>
</evidence>
<keyword evidence="1" id="KW-0285">Flavoprotein</keyword>